<feature type="region of interest" description="Disordered" evidence="5">
    <location>
        <begin position="1"/>
        <end position="40"/>
    </location>
</feature>
<dbReference type="InterPro" id="IPR001199">
    <property type="entry name" value="Cyt_B5-like_heme/steroid-bd"/>
</dbReference>
<keyword evidence="7" id="KW-1185">Reference proteome</keyword>
<dbReference type="PANTHER" id="PTHR19359">
    <property type="entry name" value="CYTOCHROME B5"/>
    <property type="match status" value="1"/>
</dbReference>
<dbReference type="SUPFAM" id="SSF55856">
    <property type="entry name" value="Cytochrome b5-like heme/steroid binding domain"/>
    <property type="match status" value="1"/>
</dbReference>
<dbReference type="eggNOG" id="ENOG502RSFR">
    <property type="taxonomic scope" value="Eukaryota"/>
</dbReference>
<dbReference type="AlphaFoldDB" id="N4ULR3"/>
<evidence type="ECO:0000256" key="4">
    <source>
        <dbReference type="ARBA" id="ARBA00038168"/>
    </source>
</evidence>
<dbReference type="Gene3D" id="3.10.120.10">
    <property type="entry name" value="Cytochrome b5-like heme/steroid binding domain"/>
    <property type="match status" value="1"/>
</dbReference>
<evidence type="ECO:0000256" key="5">
    <source>
        <dbReference type="SAM" id="MobiDB-lite"/>
    </source>
</evidence>
<dbReference type="PROSITE" id="PS50255">
    <property type="entry name" value="CYTOCHROME_B5_2"/>
    <property type="match status" value="1"/>
</dbReference>
<dbReference type="HOGENOM" id="CLU_005520_0_0_1"/>
<keyword evidence="1" id="KW-0349">Heme</keyword>
<dbReference type="OrthoDB" id="10254945at2759"/>
<dbReference type="Proteomes" id="UP000014480">
    <property type="component" value="Unassembled WGS sequence"/>
</dbReference>
<comment type="similarity">
    <text evidence="4">Belongs to the cytochrome b5 family.</text>
</comment>
<accession>N4ULR3</accession>
<proteinExistence type="inferred from homology"/>
<evidence type="ECO:0000256" key="3">
    <source>
        <dbReference type="ARBA" id="ARBA00023004"/>
    </source>
</evidence>
<keyword evidence="3" id="KW-0408">Iron</keyword>
<sequence>MAGPLPSPRHPYSPTFPRMSRSRTDFDHQGVVSEPTPAELGRLFHEEQRQMFLTPGLRVSESYVLQEISPYRPRQPPDEPPIDTRPWNDREEPPVDESSWFRLFRRDRWLSIHDEIPGIEPSLVADVDDPVFWGEFRKCIDLANRMLDQALNHEWLLSFLTRSTHRPEPNVELFLDGIGPPSKPRTIHRVIPLDQYGEEERKNAEAVLDSMTDLIAWGFYADVVRPQAIGTTYGCADSRYCAKGTKRYFTLLNLRLLSRLYQGEGEGVFDDPKHYQTQVLVAQVILHELMHAISGYLAYEKRTSELEEENKYDHELFYNDERGAEAGRSFEMSFFGSCCYQTSMSQPDFQGHNVVLGKQGAFNFMGKGLSGWYIKDNEKDIRGHVDTFDMLGIPGAATAAMASRDFWDVHVRRHGKDALRMVGVTKAETLSSTSLNRRAIIVKAARIAGADERRTGWPAMEDSVDQLVEALRLRRLHLKQARPWYPAAYHQWSMTPYVDTTAASSVDELRRCGIPVSNNWEDLHKLREAADTLLLMYRWDGNFGVPRILELNRTPQLVFWGAVGMLTMASIPSTGGTFTCKKPVKPTRNEVKDLTHGRSCSLDQKCTPWINESVRRSFDRKHSATTYNHTKHRKERSFHMAEVLSNMWKVRGVVPTELANEYDLAAQIHRSRLESRPADDFWDAFVFRVPMYTATFLGRDTNGSSVQVSRESDLPADAVAMSGVVSAPMEVARVRYFTPGEIGDRQRIGEGVKWVLRAVDDEEEVEVYRAADKLKKDWTKKTRARYMLPGPELAPFGWMLRRDAAGGGNEHIMGDAIGRAMIPRRPEDVRLNDGSNGRPKWIEVISDVYDVTNIELPPDMSELEQILRYSVSISPVSEAISDGWDPRMVLEQLRPYKIGWTKNSIDSVRRKDRVFTANEVRWHAFRETGMFIIINGKVYDFTEYCDLHPGGSAILEEWAGLDATAQWNRAHGNNDSAFGIYPPPAVVLEKLCIGRVVPEQHEKSAILRSQIKLGCYVFSYDNMSGSFKRYADQNLQQHRGASHSNTTTFDRSAVPTELATLWENPDCIVAKAVLDLPGMEVNILKLMNGEETDKTFQESYICDGEFVYNMTSFIRYSTHPPAGLIDALKAAAGRVLGNNGTDPRLKQYLCDRCRYRRIARLEKPSHAHTLANLDNGIQARDVGSEGLNTTDFFVFENVVDQSEVAQRHAHV</sequence>
<keyword evidence="2" id="KW-0479">Metal-binding</keyword>
<gene>
    <name evidence="6" type="primary">Cytb5</name>
    <name evidence="6" type="ORF">Cob_v007016</name>
</gene>
<protein>
    <submittedName>
        <fullName evidence="6">Cytochrome b5</fullName>
    </submittedName>
</protein>
<evidence type="ECO:0000256" key="2">
    <source>
        <dbReference type="ARBA" id="ARBA00022723"/>
    </source>
</evidence>
<dbReference type="InterPro" id="IPR036400">
    <property type="entry name" value="Cyt_B5-like_heme/steroid_sf"/>
</dbReference>
<dbReference type="SMART" id="SM01117">
    <property type="entry name" value="Cyt-b5"/>
    <property type="match status" value="1"/>
</dbReference>
<dbReference type="EMBL" id="AMCV02000018">
    <property type="protein sequence ID" value="TDZ20175.1"/>
    <property type="molecule type" value="Genomic_DNA"/>
</dbReference>
<dbReference type="Pfam" id="PF00173">
    <property type="entry name" value="Cyt-b5"/>
    <property type="match status" value="1"/>
</dbReference>
<evidence type="ECO:0000313" key="7">
    <source>
        <dbReference type="Proteomes" id="UP000014480"/>
    </source>
</evidence>
<reference evidence="7" key="2">
    <citation type="journal article" date="2019" name="Mol. Plant Microbe Interact.">
        <title>Genome sequence resources for four phytopathogenic fungi from the Colletotrichum orbiculare species complex.</title>
        <authorList>
            <person name="Gan P."/>
            <person name="Tsushima A."/>
            <person name="Narusaka M."/>
            <person name="Narusaka Y."/>
            <person name="Takano Y."/>
            <person name="Kubo Y."/>
            <person name="Shirasu K."/>
        </authorList>
    </citation>
    <scope>GENOME REANNOTATION</scope>
    <source>
        <strain evidence="7">104-T / ATCC 96160 / CBS 514.97 / LARS 414 / MAFF 240422</strain>
    </source>
</reference>
<reference evidence="7" key="1">
    <citation type="journal article" date="2013" name="New Phytol.">
        <title>Comparative genomic and transcriptomic analyses reveal the hemibiotrophic stage shift of Colletotrichum fungi.</title>
        <authorList>
            <person name="Gan P."/>
            <person name="Ikeda K."/>
            <person name="Irieda H."/>
            <person name="Narusaka M."/>
            <person name="O'Connell R.J."/>
            <person name="Narusaka Y."/>
            <person name="Takano Y."/>
            <person name="Kubo Y."/>
            <person name="Shirasu K."/>
        </authorList>
    </citation>
    <scope>NUCLEOTIDE SEQUENCE [LARGE SCALE GENOMIC DNA]</scope>
    <source>
        <strain evidence="7">104-T / ATCC 96160 / CBS 514.97 / LARS 414 / MAFF 240422</strain>
    </source>
</reference>
<feature type="compositionally biased region" description="Pro residues" evidence="5">
    <location>
        <begin position="1"/>
        <end position="11"/>
    </location>
</feature>
<name>N4ULR3_COLOR</name>
<dbReference type="GO" id="GO:0020037">
    <property type="term" value="F:heme binding"/>
    <property type="evidence" value="ECO:0007669"/>
    <property type="project" value="TreeGrafter"/>
</dbReference>
<dbReference type="InterPro" id="IPR050668">
    <property type="entry name" value="Cytochrome_b5"/>
</dbReference>
<comment type="caution">
    <text evidence="6">The sequence shown here is derived from an EMBL/GenBank/DDBJ whole genome shotgun (WGS) entry which is preliminary data.</text>
</comment>
<evidence type="ECO:0000313" key="6">
    <source>
        <dbReference type="EMBL" id="TDZ20175.1"/>
    </source>
</evidence>
<evidence type="ECO:0000256" key="1">
    <source>
        <dbReference type="ARBA" id="ARBA00022617"/>
    </source>
</evidence>
<dbReference type="GO" id="GO:0046872">
    <property type="term" value="F:metal ion binding"/>
    <property type="evidence" value="ECO:0007669"/>
    <property type="project" value="UniProtKB-KW"/>
</dbReference>
<feature type="region of interest" description="Disordered" evidence="5">
    <location>
        <begin position="68"/>
        <end position="93"/>
    </location>
</feature>
<dbReference type="GO" id="GO:0016020">
    <property type="term" value="C:membrane"/>
    <property type="evidence" value="ECO:0007669"/>
    <property type="project" value="TreeGrafter"/>
</dbReference>
<organism evidence="6 7">
    <name type="scientific">Colletotrichum orbiculare (strain 104-T / ATCC 96160 / CBS 514.97 / LARS 414 / MAFF 240422)</name>
    <name type="common">Cucumber anthracnose fungus</name>
    <name type="synonym">Colletotrichum lagenarium</name>
    <dbReference type="NCBI Taxonomy" id="1213857"/>
    <lineage>
        <taxon>Eukaryota</taxon>
        <taxon>Fungi</taxon>
        <taxon>Dikarya</taxon>
        <taxon>Ascomycota</taxon>
        <taxon>Pezizomycotina</taxon>
        <taxon>Sordariomycetes</taxon>
        <taxon>Hypocreomycetidae</taxon>
        <taxon>Glomerellales</taxon>
        <taxon>Glomerellaceae</taxon>
        <taxon>Colletotrichum</taxon>
        <taxon>Colletotrichum orbiculare species complex</taxon>
    </lineage>
</organism>